<evidence type="ECO:0000256" key="1">
    <source>
        <dbReference type="SAM" id="MobiDB-lite"/>
    </source>
</evidence>
<dbReference type="EMBL" id="VSSQ01091135">
    <property type="protein sequence ID" value="MPN36792.1"/>
    <property type="molecule type" value="Genomic_DNA"/>
</dbReference>
<accession>A0A645HEJ5</accession>
<proteinExistence type="predicted"/>
<name>A0A645HEJ5_9ZZZZ</name>
<protein>
    <submittedName>
        <fullName evidence="2">Uncharacterized protein</fullName>
    </submittedName>
</protein>
<gene>
    <name evidence="2" type="ORF">SDC9_184303</name>
</gene>
<sequence>MLQPGGKPEAVNQSKQEHCGQEIGRLNLDVFPKPVEVVEGFVTDGQRNHRVNQIEVRSDMQKRGEYQSDAVP</sequence>
<feature type="region of interest" description="Disordered" evidence="1">
    <location>
        <begin position="46"/>
        <end position="72"/>
    </location>
</feature>
<organism evidence="2">
    <name type="scientific">bioreactor metagenome</name>
    <dbReference type="NCBI Taxonomy" id="1076179"/>
    <lineage>
        <taxon>unclassified sequences</taxon>
        <taxon>metagenomes</taxon>
        <taxon>ecological metagenomes</taxon>
    </lineage>
</organism>
<comment type="caution">
    <text evidence="2">The sequence shown here is derived from an EMBL/GenBank/DDBJ whole genome shotgun (WGS) entry which is preliminary data.</text>
</comment>
<feature type="compositionally biased region" description="Basic and acidic residues" evidence="1">
    <location>
        <begin position="56"/>
        <end position="66"/>
    </location>
</feature>
<evidence type="ECO:0000313" key="2">
    <source>
        <dbReference type="EMBL" id="MPN36792.1"/>
    </source>
</evidence>
<reference evidence="2" key="1">
    <citation type="submission" date="2019-08" db="EMBL/GenBank/DDBJ databases">
        <authorList>
            <person name="Kucharzyk K."/>
            <person name="Murdoch R.W."/>
            <person name="Higgins S."/>
            <person name="Loffler F."/>
        </authorList>
    </citation>
    <scope>NUCLEOTIDE SEQUENCE</scope>
</reference>
<dbReference type="AlphaFoldDB" id="A0A645HEJ5"/>